<dbReference type="FunFam" id="2.60.40.10:FF:000032">
    <property type="entry name" value="palladin isoform X1"/>
    <property type="match status" value="1"/>
</dbReference>
<keyword evidence="1 6" id="KW-0732">Signal</keyword>
<organism evidence="8 9">
    <name type="scientific">Pocillopora damicornis</name>
    <name type="common">Cauliflower coral</name>
    <name type="synonym">Millepora damicornis</name>
    <dbReference type="NCBI Taxonomy" id="46731"/>
    <lineage>
        <taxon>Eukaryota</taxon>
        <taxon>Metazoa</taxon>
        <taxon>Cnidaria</taxon>
        <taxon>Anthozoa</taxon>
        <taxon>Hexacorallia</taxon>
        <taxon>Scleractinia</taxon>
        <taxon>Astrocoeniina</taxon>
        <taxon>Pocilloporidae</taxon>
        <taxon>Pocillopora</taxon>
    </lineage>
</organism>
<dbReference type="STRING" id="46731.A0A3M6V5V3"/>
<dbReference type="Proteomes" id="UP000275408">
    <property type="component" value="Unassembled WGS sequence"/>
</dbReference>
<dbReference type="PANTHER" id="PTHR12231:SF253">
    <property type="entry name" value="DPR-INTERACTING PROTEIN ETA, ISOFORM B-RELATED"/>
    <property type="match status" value="1"/>
</dbReference>
<evidence type="ECO:0000313" key="9">
    <source>
        <dbReference type="Proteomes" id="UP000275408"/>
    </source>
</evidence>
<dbReference type="InterPro" id="IPR007110">
    <property type="entry name" value="Ig-like_dom"/>
</dbReference>
<keyword evidence="5" id="KW-0472">Membrane</keyword>
<dbReference type="InterPro" id="IPR013783">
    <property type="entry name" value="Ig-like_fold"/>
</dbReference>
<dbReference type="InterPro" id="IPR013098">
    <property type="entry name" value="Ig_I-set"/>
</dbReference>
<evidence type="ECO:0000256" key="3">
    <source>
        <dbReference type="ARBA" id="ARBA00023157"/>
    </source>
</evidence>
<feature type="transmembrane region" description="Helical" evidence="5">
    <location>
        <begin position="330"/>
        <end position="354"/>
    </location>
</feature>
<dbReference type="InterPro" id="IPR036179">
    <property type="entry name" value="Ig-like_dom_sf"/>
</dbReference>
<evidence type="ECO:0000256" key="5">
    <source>
        <dbReference type="SAM" id="Phobius"/>
    </source>
</evidence>
<feature type="domain" description="Ig-like" evidence="7">
    <location>
        <begin position="436"/>
        <end position="537"/>
    </location>
</feature>
<feature type="transmembrane region" description="Helical" evidence="5">
    <location>
        <begin position="711"/>
        <end position="733"/>
    </location>
</feature>
<dbReference type="InterPro" id="IPR051170">
    <property type="entry name" value="Neural/epithelial_adhesion"/>
</dbReference>
<evidence type="ECO:0000256" key="1">
    <source>
        <dbReference type="ARBA" id="ARBA00022729"/>
    </source>
</evidence>
<dbReference type="InterPro" id="IPR003598">
    <property type="entry name" value="Ig_sub2"/>
</dbReference>
<accession>A0A3M6V5V3</accession>
<evidence type="ECO:0000259" key="7">
    <source>
        <dbReference type="PROSITE" id="PS50835"/>
    </source>
</evidence>
<dbReference type="AlphaFoldDB" id="A0A3M6V5V3"/>
<feature type="domain" description="Ig-like" evidence="7">
    <location>
        <begin position="42"/>
        <end position="146"/>
    </location>
</feature>
<evidence type="ECO:0000256" key="6">
    <source>
        <dbReference type="SAM" id="SignalP"/>
    </source>
</evidence>
<feature type="signal peptide" evidence="6">
    <location>
        <begin position="1"/>
        <end position="31"/>
    </location>
</feature>
<dbReference type="OrthoDB" id="5985314at2759"/>
<comment type="caution">
    <text evidence="8">The sequence shown here is derived from an EMBL/GenBank/DDBJ whole genome shotgun (WGS) entry which is preliminary data.</text>
</comment>
<sequence length="822" mass="92077">MMGDFWLGEATKWILLLTLAGTLWNPPFVSSETCNSKIRIRPVVDISSSPENVSLAVGASITLTCKAEPRAIDTGYIDRWVKYIQWYNPNGTEVGAKCQQPSNILAYKRKFSCPLVFKNLTEDEFGHYICQAGNRYSKHCTRKSFAIGSAPVFLEVPRNQSVYIDSNVTFDCNATGLPKPSISWIKNDDFHTLQSNSSTKDKKSIHSELSITKVKKEDFGGYKCVAINSVGKKVSLSAFLSLKEKREDPKTQNNSVDSNGIFSLTATCHSKPNKSNDSNVSKTNSMVKFIATSDATKCHSILSIKLINERTNEDGEITETRLQESSTTQIAIAIAASCVVATLLINSILGLLWYKRFKGGKKSEGQRNVVRVHMNNGRYPTVNAERVDEKLRLCVVGNRLDDTSEAFLVVLIVMSGLINLPGATGMNCNSKLTIIPDVQISTSPQRQELSVGTAVNLTCMAKPRSIDAGYYDRWTEYIQWYGPQDKPVGHRCVQGRQMELKHICTLMLKNLTEEQLGSYTCEAGNGYRAHCRRKSVEIRPRDPQPVQSVRDPKNQSTIDDFTVNFTYTAKDRLKQNISCVRDNDPYYGQSNQRAKDRWNLSIVIGSDLTLNCITTGHPPGHPQSDIRWTKHNGSYDVQSRLRAKITRVRRNQTIHHQLFIAKVKKEDGGKYQCVASNIAGEKASIEVNLHVNDLDPRSDSRTLTKRNGLPILQLTVIAFVVSAFVFAIGAFLLDRRLVKQVDIHESPPKAREAWSYCLYILQSILTLTTDRIRATVTLSSPTCRVTKLIICFNGQSVVIRIKLERTTDRVTTLINLTTDRVL</sequence>
<dbReference type="SUPFAM" id="SSF48726">
    <property type="entry name" value="Immunoglobulin"/>
    <property type="match status" value="4"/>
</dbReference>
<dbReference type="EMBL" id="RCHS01000050">
    <property type="protein sequence ID" value="RMX61326.1"/>
    <property type="molecule type" value="Genomic_DNA"/>
</dbReference>
<evidence type="ECO:0000313" key="8">
    <source>
        <dbReference type="EMBL" id="RMX61326.1"/>
    </source>
</evidence>
<dbReference type="SMART" id="SM00409">
    <property type="entry name" value="IG"/>
    <property type="match status" value="4"/>
</dbReference>
<keyword evidence="5" id="KW-1133">Transmembrane helix</keyword>
<feature type="non-terminal residue" evidence="8">
    <location>
        <position position="822"/>
    </location>
</feature>
<gene>
    <name evidence="8" type="ORF">pdam_00018092</name>
</gene>
<dbReference type="Gene3D" id="2.60.40.10">
    <property type="entry name" value="Immunoglobulins"/>
    <property type="match status" value="4"/>
</dbReference>
<proteinExistence type="predicted"/>
<evidence type="ECO:0000256" key="2">
    <source>
        <dbReference type="ARBA" id="ARBA00022737"/>
    </source>
</evidence>
<dbReference type="SMART" id="SM00408">
    <property type="entry name" value="IGc2"/>
    <property type="match status" value="4"/>
</dbReference>
<dbReference type="Pfam" id="PF07679">
    <property type="entry name" value="I-set"/>
    <property type="match status" value="2"/>
</dbReference>
<protein>
    <recommendedName>
        <fullName evidence="7">Ig-like domain-containing protein</fullName>
    </recommendedName>
</protein>
<dbReference type="PROSITE" id="PS50835">
    <property type="entry name" value="IG_LIKE"/>
    <property type="match status" value="4"/>
</dbReference>
<evidence type="ECO:0000256" key="4">
    <source>
        <dbReference type="ARBA" id="ARBA00023319"/>
    </source>
</evidence>
<reference evidence="8 9" key="1">
    <citation type="journal article" date="2018" name="Sci. Rep.">
        <title>Comparative analysis of the Pocillopora damicornis genome highlights role of immune system in coral evolution.</title>
        <authorList>
            <person name="Cunning R."/>
            <person name="Bay R.A."/>
            <person name="Gillette P."/>
            <person name="Baker A.C."/>
            <person name="Traylor-Knowles N."/>
        </authorList>
    </citation>
    <scope>NUCLEOTIDE SEQUENCE [LARGE SCALE GENOMIC DNA]</scope>
    <source>
        <strain evidence="8">RSMAS</strain>
        <tissue evidence="8">Whole animal</tissue>
    </source>
</reference>
<feature type="chain" id="PRO_5017955949" description="Ig-like domain-containing protein" evidence="6">
    <location>
        <begin position="32"/>
        <end position="822"/>
    </location>
</feature>
<keyword evidence="9" id="KW-1185">Reference proteome</keyword>
<keyword evidence="2" id="KW-0677">Repeat</keyword>
<feature type="domain" description="Ig-like" evidence="7">
    <location>
        <begin position="151"/>
        <end position="235"/>
    </location>
</feature>
<keyword evidence="3" id="KW-1015">Disulfide bond</keyword>
<keyword evidence="5" id="KW-0812">Transmembrane</keyword>
<name>A0A3M6V5V3_POCDA</name>
<dbReference type="InterPro" id="IPR003599">
    <property type="entry name" value="Ig_sub"/>
</dbReference>
<keyword evidence="4" id="KW-0393">Immunoglobulin domain</keyword>
<dbReference type="PANTHER" id="PTHR12231">
    <property type="entry name" value="CTX-RELATED TYPE I TRANSMEMBRANE PROTEIN"/>
    <property type="match status" value="1"/>
</dbReference>
<feature type="domain" description="Ig-like" evidence="7">
    <location>
        <begin position="585"/>
        <end position="688"/>
    </location>
</feature>